<proteinExistence type="predicted"/>
<evidence type="ECO:0000313" key="2">
    <source>
        <dbReference type="Proteomes" id="UP001220010"/>
    </source>
</evidence>
<comment type="caution">
    <text evidence="1">The sequence shown here is derived from an EMBL/GenBank/DDBJ whole genome shotgun (WGS) entry which is preliminary data.</text>
</comment>
<dbReference type="InterPro" id="IPR014931">
    <property type="entry name" value="DUF1805"/>
</dbReference>
<name>A0ABT5XAS0_9EURY</name>
<dbReference type="Pfam" id="PF08827">
    <property type="entry name" value="DUF1805"/>
    <property type="match status" value="1"/>
</dbReference>
<dbReference type="RefSeq" id="WP_316967499.1">
    <property type="nucleotide sequence ID" value="NZ_JARFPK010000063.1"/>
</dbReference>
<accession>A0ABT5XAS0</accession>
<sequence length="147" mass="15343">MIIMMKQIFIISALTTVASGDEGTGREEKEVSDLHPQAAGDGSVLEETIIMEELEYGGGVAKGYVIPIGPAKIVFAVGVKGMVGCGAFDVLALERFGYPAARVKPTESGSIESLEDLFKGEVKDANGPAAALGVEVGMRGRDALELL</sequence>
<dbReference type="Proteomes" id="UP001220010">
    <property type="component" value="Unassembled WGS sequence"/>
</dbReference>
<dbReference type="Gene3D" id="3.30.1980.10">
    <property type="entry name" value="Hypothetical protein YunC"/>
    <property type="match status" value="1"/>
</dbReference>
<dbReference type="EMBL" id="JARFPK010000063">
    <property type="protein sequence ID" value="MDF0591773.1"/>
    <property type="molecule type" value="Genomic_DNA"/>
</dbReference>
<dbReference type="InterPro" id="IPR036493">
    <property type="entry name" value="YunC_sf"/>
</dbReference>
<dbReference type="SUPFAM" id="SSF102891">
    <property type="entry name" value="Hypothetical protein Ta1206"/>
    <property type="match status" value="1"/>
</dbReference>
<reference evidence="1 2" key="1">
    <citation type="submission" date="2023-03" db="EMBL/GenBank/DDBJ databases">
        <title>WGS of Methanotrichaceae archaeon Mx.</title>
        <authorList>
            <person name="Sorokin D.Y."/>
            <person name="Merkel A.Y."/>
        </authorList>
    </citation>
    <scope>NUCLEOTIDE SEQUENCE [LARGE SCALE GENOMIC DNA]</scope>
    <source>
        <strain evidence="1 2">Mx</strain>
    </source>
</reference>
<protein>
    <submittedName>
        <fullName evidence="1">YunC family protein</fullName>
    </submittedName>
</protein>
<keyword evidence="2" id="KW-1185">Reference proteome</keyword>
<evidence type="ECO:0000313" key="1">
    <source>
        <dbReference type="EMBL" id="MDF0591773.1"/>
    </source>
</evidence>
<organism evidence="1 2">
    <name type="scientific">Candidatus Methanocrinis natronophilus</name>
    <dbReference type="NCBI Taxonomy" id="3033396"/>
    <lineage>
        <taxon>Archaea</taxon>
        <taxon>Methanobacteriati</taxon>
        <taxon>Methanobacteriota</taxon>
        <taxon>Stenosarchaea group</taxon>
        <taxon>Methanomicrobia</taxon>
        <taxon>Methanotrichales</taxon>
        <taxon>Methanotrichaceae</taxon>
        <taxon>Methanocrinis</taxon>
    </lineage>
</organism>
<gene>
    <name evidence="1" type="ORF">P0O15_11455</name>
</gene>